<dbReference type="OrthoDB" id="207378at2759"/>
<organism evidence="2 3">
    <name type="scientific">Oesophagostomum dentatum</name>
    <name type="common">Nodular worm</name>
    <dbReference type="NCBI Taxonomy" id="61180"/>
    <lineage>
        <taxon>Eukaryota</taxon>
        <taxon>Metazoa</taxon>
        <taxon>Ecdysozoa</taxon>
        <taxon>Nematoda</taxon>
        <taxon>Chromadorea</taxon>
        <taxon>Rhabditida</taxon>
        <taxon>Rhabditina</taxon>
        <taxon>Rhabditomorpha</taxon>
        <taxon>Strongyloidea</taxon>
        <taxon>Strongylidae</taxon>
        <taxon>Oesophagostomum</taxon>
    </lineage>
</organism>
<gene>
    <name evidence="2" type="ORF">OESDEN_19366</name>
</gene>
<keyword evidence="1" id="KW-0472">Membrane</keyword>
<evidence type="ECO:0000313" key="3">
    <source>
        <dbReference type="Proteomes" id="UP000053660"/>
    </source>
</evidence>
<evidence type="ECO:0000313" key="2">
    <source>
        <dbReference type="EMBL" id="KHJ80953.1"/>
    </source>
</evidence>
<protein>
    <submittedName>
        <fullName evidence="2">Uncharacterized protein</fullName>
    </submittedName>
</protein>
<evidence type="ECO:0000256" key="1">
    <source>
        <dbReference type="SAM" id="Phobius"/>
    </source>
</evidence>
<dbReference type="PANTHER" id="PTHR11161">
    <property type="entry name" value="O-ACYLTRANSFERASE"/>
    <property type="match status" value="1"/>
</dbReference>
<sequence length="115" mass="13069">MLILFYGFIFTSWLKDMPMFMDPAFDLGTCRKNWWTNVLYINNIIDPNNMCLIISWYLAADFQIYIFSPLLILPFALFGTVIGLAVAVAVLLISAGMISVLTVLFSRSANLTTYH</sequence>
<feature type="transmembrane region" description="Helical" evidence="1">
    <location>
        <begin position="71"/>
        <end position="104"/>
    </location>
</feature>
<dbReference type="EMBL" id="KN596299">
    <property type="protein sequence ID" value="KHJ80953.1"/>
    <property type="molecule type" value="Genomic_DNA"/>
</dbReference>
<dbReference type="InterPro" id="IPR052728">
    <property type="entry name" value="O2_lipid_transport_reg"/>
</dbReference>
<keyword evidence="3" id="KW-1185">Reference proteome</keyword>
<keyword evidence="1" id="KW-1133">Transmembrane helix</keyword>
<keyword evidence="1" id="KW-0812">Transmembrane</keyword>
<reference evidence="2 3" key="1">
    <citation type="submission" date="2014-03" db="EMBL/GenBank/DDBJ databases">
        <title>Draft genome of the hookworm Oesophagostomum dentatum.</title>
        <authorList>
            <person name="Mitreva M."/>
        </authorList>
    </citation>
    <scope>NUCLEOTIDE SEQUENCE [LARGE SCALE GENOMIC DNA]</scope>
    <source>
        <strain evidence="2 3">OD-Hann</strain>
    </source>
</reference>
<dbReference type="Proteomes" id="UP000053660">
    <property type="component" value="Unassembled WGS sequence"/>
</dbReference>
<accession>A0A0B1S6I1</accession>
<dbReference type="PANTHER" id="PTHR11161:SF55">
    <property type="entry name" value="NOSE RESISTANT-TO-FLUOXETINE PROTEIN N-TERMINAL DOMAIN-CONTAINING PROTEIN"/>
    <property type="match status" value="1"/>
</dbReference>
<dbReference type="AlphaFoldDB" id="A0A0B1S6I1"/>
<name>A0A0B1S6I1_OESDE</name>
<proteinExistence type="predicted"/>